<proteinExistence type="predicted"/>
<dbReference type="SUPFAM" id="SSF52317">
    <property type="entry name" value="Class I glutamine amidotransferase-like"/>
    <property type="match status" value="1"/>
</dbReference>
<evidence type="ECO:0000259" key="1">
    <source>
        <dbReference type="Pfam" id="PF06283"/>
    </source>
</evidence>
<gene>
    <name evidence="2" type="ORF">BCY91_11060</name>
</gene>
<keyword evidence="3" id="KW-1185">Reference proteome</keyword>
<accession>A0A419S238</accession>
<evidence type="ECO:0000313" key="3">
    <source>
        <dbReference type="Proteomes" id="UP000283433"/>
    </source>
</evidence>
<organism evidence="2 3">
    <name type="scientific">Pelobium manganitolerans</name>
    <dbReference type="NCBI Taxonomy" id="1842495"/>
    <lineage>
        <taxon>Bacteria</taxon>
        <taxon>Pseudomonadati</taxon>
        <taxon>Bacteroidota</taxon>
        <taxon>Sphingobacteriia</taxon>
        <taxon>Sphingobacteriales</taxon>
        <taxon>Sphingobacteriaceae</taxon>
        <taxon>Pelobium</taxon>
    </lineage>
</organism>
<evidence type="ECO:0000313" key="2">
    <source>
        <dbReference type="EMBL" id="RKD12783.1"/>
    </source>
</evidence>
<dbReference type="RefSeq" id="WP_120183008.1">
    <property type="nucleotide sequence ID" value="NZ_MBTA01000029.1"/>
</dbReference>
<dbReference type="InterPro" id="IPR029010">
    <property type="entry name" value="ThuA-like"/>
</dbReference>
<feature type="domain" description="ThuA-like" evidence="1">
    <location>
        <begin position="29"/>
        <end position="239"/>
    </location>
</feature>
<dbReference type="Pfam" id="PF06283">
    <property type="entry name" value="ThuA"/>
    <property type="match status" value="1"/>
</dbReference>
<reference evidence="2 3" key="1">
    <citation type="submission" date="2016-07" db="EMBL/GenBank/DDBJ databases">
        <title>Genome of Pelobium manganitolerans.</title>
        <authorList>
            <person name="Wu S."/>
            <person name="Wang G."/>
        </authorList>
    </citation>
    <scope>NUCLEOTIDE SEQUENCE [LARGE SCALE GENOMIC DNA]</scope>
    <source>
        <strain evidence="2 3">YS-25</strain>
    </source>
</reference>
<sequence length="243" mass="27646">MKLFFKSTICYSLFLFIATTLCAMSKPPRILVFSKTEKFRHQSIAIGNVAIQEMGKANDFLVDTTTSAGQFTYNNLKRYAAVVFLSTTGDVLNPVQEKEFKKYINKGGGFVGVHAATDTEYDWEWYGDLVGAYFGGHPAGQVATLNVVDQSHISTMHLPKEWIRKDEWYNWKFIRKDLNVLITIDENTYKGGTNGDFHPMAWYHEFDGGRSFYTELGHTDASYKDPLFLNHLLGGIKYAAKFK</sequence>
<dbReference type="EMBL" id="MBTA01000029">
    <property type="protein sequence ID" value="RKD12783.1"/>
    <property type="molecule type" value="Genomic_DNA"/>
</dbReference>
<comment type="caution">
    <text evidence="2">The sequence shown here is derived from an EMBL/GenBank/DDBJ whole genome shotgun (WGS) entry which is preliminary data.</text>
</comment>
<dbReference type="OrthoDB" id="9816308at2"/>
<dbReference type="AlphaFoldDB" id="A0A419S238"/>
<dbReference type="Gene3D" id="3.40.50.880">
    <property type="match status" value="1"/>
</dbReference>
<protein>
    <submittedName>
        <fullName evidence="2">Crp/Fnr family transcriptional regulator</fullName>
    </submittedName>
</protein>
<dbReference type="Proteomes" id="UP000283433">
    <property type="component" value="Unassembled WGS sequence"/>
</dbReference>
<name>A0A419S238_9SPHI</name>
<dbReference type="PANTHER" id="PTHR40469:SF2">
    <property type="entry name" value="GALACTOSE-BINDING DOMAIN-LIKE SUPERFAMILY PROTEIN"/>
    <property type="match status" value="1"/>
</dbReference>
<dbReference type="PANTHER" id="PTHR40469">
    <property type="entry name" value="SECRETED GLYCOSYL HYDROLASE"/>
    <property type="match status" value="1"/>
</dbReference>
<dbReference type="InterPro" id="IPR029062">
    <property type="entry name" value="Class_I_gatase-like"/>
</dbReference>